<dbReference type="PANTHER" id="PTHR33327:SF3">
    <property type="entry name" value="RNA-DIRECTED DNA POLYMERASE"/>
    <property type="match status" value="1"/>
</dbReference>
<feature type="non-terminal residue" evidence="3">
    <location>
        <position position="388"/>
    </location>
</feature>
<dbReference type="Gene3D" id="2.40.70.10">
    <property type="entry name" value="Acid Proteases"/>
    <property type="match status" value="1"/>
</dbReference>
<dbReference type="InterPro" id="IPR043502">
    <property type="entry name" value="DNA/RNA_pol_sf"/>
</dbReference>
<keyword evidence="1" id="KW-0378">Hydrolase</keyword>
<dbReference type="InterPro" id="IPR055469">
    <property type="entry name" value="DUF7041"/>
</dbReference>
<organism evidence="3 4">
    <name type="scientific">Elysia marginata</name>
    <dbReference type="NCBI Taxonomy" id="1093978"/>
    <lineage>
        <taxon>Eukaryota</taxon>
        <taxon>Metazoa</taxon>
        <taxon>Spiralia</taxon>
        <taxon>Lophotrochozoa</taxon>
        <taxon>Mollusca</taxon>
        <taxon>Gastropoda</taxon>
        <taxon>Heterobranchia</taxon>
        <taxon>Euthyneura</taxon>
        <taxon>Panpulmonata</taxon>
        <taxon>Sacoglossa</taxon>
        <taxon>Placobranchoidea</taxon>
        <taxon>Plakobranchidae</taxon>
        <taxon>Elysia</taxon>
    </lineage>
</organism>
<dbReference type="InterPro" id="IPR001995">
    <property type="entry name" value="Peptidase_A2_cat"/>
</dbReference>
<proteinExistence type="predicted"/>
<evidence type="ECO:0000313" key="4">
    <source>
        <dbReference type="Proteomes" id="UP000762676"/>
    </source>
</evidence>
<accession>A0AAV4JS64</accession>
<name>A0AAV4JS64_9GAST</name>
<evidence type="ECO:0000259" key="2">
    <source>
        <dbReference type="PROSITE" id="PS50175"/>
    </source>
</evidence>
<sequence>MSHQPAEPTQSLLAALASQLQTLQTGEIAAVSVKLPKFWATSPEIWFARIEAQFSIKKITQDTTKYDYVVSALDFKTAEEVHDVLINPPQTDKYHSLKCALIKAFGKSQTQRDYELLNLNGLGDRKPTALLRKINALNDDPQTLKRALFLSNLPADPLSVAAAGSLQSNTLSVEDRKSGLSYLVDTGAEVSVYPASAQDRRTLRPSNTLSAANGTFIRTWGKRTLSLVLDSKRQYTHQFYLADVTRPILGADFFTANCLAIDLRGKRLLSLDNVSFLLKDSQSSPTLAGLCTHPPNEYADLLQEFPEILTPHFNNPLNKHGVEHHIVTHGPPTHAHARRLDKDKLSAAKAEFLKMEEMGTVRRSKSPWSSPLHVVPKSDGTWRPCGDY</sequence>
<gene>
    <name evidence="3" type="ORF">ElyMa_006986500</name>
</gene>
<reference evidence="3 4" key="1">
    <citation type="journal article" date="2021" name="Elife">
        <title>Chloroplast acquisition without the gene transfer in kleptoplastic sea slugs, Plakobranchus ocellatus.</title>
        <authorList>
            <person name="Maeda T."/>
            <person name="Takahashi S."/>
            <person name="Yoshida T."/>
            <person name="Shimamura S."/>
            <person name="Takaki Y."/>
            <person name="Nagai Y."/>
            <person name="Toyoda A."/>
            <person name="Suzuki Y."/>
            <person name="Arimoto A."/>
            <person name="Ishii H."/>
            <person name="Satoh N."/>
            <person name="Nishiyama T."/>
            <person name="Hasebe M."/>
            <person name="Maruyama T."/>
            <person name="Minagawa J."/>
            <person name="Obokata J."/>
            <person name="Shigenobu S."/>
        </authorList>
    </citation>
    <scope>NUCLEOTIDE SEQUENCE [LARGE SCALE GENOMIC DNA]</scope>
</reference>
<dbReference type="GO" id="GO:0004190">
    <property type="term" value="F:aspartic-type endopeptidase activity"/>
    <property type="evidence" value="ECO:0007669"/>
    <property type="project" value="InterPro"/>
</dbReference>
<keyword evidence="4" id="KW-1185">Reference proteome</keyword>
<dbReference type="GO" id="GO:0006508">
    <property type="term" value="P:proteolysis"/>
    <property type="evidence" value="ECO:0007669"/>
    <property type="project" value="InterPro"/>
</dbReference>
<dbReference type="Gene3D" id="3.10.10.10">
    <property type="entry name" value="HIV Type 1 Reverse Transcriptase, subunit A, domain 1"/>
    <property type="match status" value="1"/>
</dbReference>
<protein>
    <submittedName>
        <fullName evidence="3">Retrovirus-related Pol polyprotein</fullName>
    </submittedName>
</protein>
<dbReference type="Pfam" id="PF23055">
    <property type="entry name" value="DUF7041"/>
    <property type="match status" value="1"/>
</dbReference>
<comment type="caution">
    <text evidence="3">The sequence shown here is derived from an EMBL/GenBank/DDBJ whole genome shotgun (WGS) entry which is preliminary data.</text>
</comment>
<dbReference type="EMBL" id="BMAT01013956">
    <property type="protein sequence ID" value="GFS23772.1"/>
    <property type="molecule type" value="Genomic_DNA"/>
</dbReference>
<dbReference type="Proteomes" id="UP000762676">
    <property type="component" value="Unassembled WGS sequence"/>
</dbReference>
<dbReference type="PANTHER" id="PTHR33327">
    <property type="entry name" value="ENDONUCLEASE"/>
    <property type="match status" value="1"/>
</dbReference>
<evidence type="ECO:0000256" key="1">
    <source>
        <dbReference type="ARBA" id="ARBA00022801"/>
    </source>
</evidence>
<dbReference type="PROSITE" id="PS50175">
    <property type="entry name" value="ASP_PROT_RETROV"/>
    <property type="match status" value="1"/>
</dbReference>
<evidence type="ECO:0000313" key="3">
    <source>
        <dbReference type="EMBL" id="GFS23772.1"/>
    </source>
</evidence>
<dbReference type="SUPFAM" id="SSF50630">
    <property type="entry name" value="Acid proteases"/>
    <property type="match status" value="1"/>
</dbReference>
<feature type="domain" description="Peptidase A2" evidence="2">
    <location>
        <begin position="180"/>
        <end position="253"/>
    </location>
</feature>
<dbReference type="SUPFAM" id="SSF56672">
    <property type="entry name" value="DNA/RNA polymerases"/>
    <property type="match status" value="1"/>
</dbReference>
<dbReference type="InterPro" id="IPR021109">
    <property type="entry name" value="Peptidase_aspartic_dom_sf"/>
</dbReference>
<dbReference type="AlphaFoldDB" id="A0AAV4JS64"/>